<gene>
    <name evidence="1" type="ORF">METZ01_LOCUS38181</name>
</gene>
<dbReference type="AlphaFoldDB" id="A0A381R642"/>
<protein>
    <recommendedName>
        <fullName evidence="2">Peroxidase</fullName>
    </recommendedName>
</protein>
<evidence type="ECO:0000313" key="1">
    <source>
        <dbReference type="EMBL" id="SUZ85327.1"/>
    </source>
</evidence>
<name>A0A381R642_9ZZZZ</name>
<sequence>VEAIKQKRWRDVTDISERDRALCTVAEKLSTTPTDMVEKDWRPLRDLGFGDTECLEVGHIVGIFNYLTRLADGFGLKLDAKTEDAAATGKALKRPG</sequence>
<dbReference type="SUPFAM" id="SSF69118">
    <property type="entry name" value="AhpD-like"/>
    <property type="match status" value="1"/>
</dbReference>
<organism evidence="1">
    <name type="scientific">marine metagenome</name>
    <dbReference type="NCBI Taxonomy" id="408172"/>
    <lineage>
        <taxon>unclassified sequences</taxon>
        <taxon>metagenomes</taxon>
        <taxon>ecological metagenomes</taxon>
    </lineage>
</organism>
<dbReference type="Gene3D" id="1.20.1290.10">
    <property type="entry name" value="AhpD-like"/>
    <property type="match status" value="1"/>
</dbReference>
<dbReference type="InterPro" id="IPR029032">
    <property type="entry name" value="AhpD-like"/>
</dbReference>
<accession>A0A381R642</accession>
<evidence type="ECO:0008006" key="2">
    <source>
        <dbReference type="Google" id="ProtNLM"/>
    </source>
</evidence>
<feature type="non-terminal residue" evidence="1">
    <location>
        <position position="1"/>
    </location>
</feature>
<proteinExistence type="predicted"/>
<dbReference type="EMBL" id="UINC01001630">
    <property type="protein sequence ID" value="SUZ85327.1"/>
    <property type="molecule type" value="Genomic_DNA"/>
</dbReference>
<reference evidence="1" key="1">
    <citation type="submission" date="2018-05" db="EMBL/GenBank/DDBJ databases">
        <authorList>
            <person name="Lanie J.A."/>
            <person name="Ng W.-L."/>
            <person name="Kazmierczak K.M."/>
            <person name="Andrzejewski T.M."/>
            <person name="Davidsen T.M."/>
            <person name="Wayne K.J."/>
            <person name="Tettelin H."/>
            <person name="Glass J.I."/>
            <person name="Rusch D."/>
            <person name="Podicherti R."/>
            <person name="Tsui H.-C.T."/>
            <person name="Winkler M.E."/>
        </authorList>
    </citation>
    <scope>NUCLEOTIDE SEQUENCE</scope>
</reference>